<keyword evidence="7 10" id="KW-0119">Carbohydrate metabolism</keyword>
<dbReference type="SUPFAM" id="SSF51445">
    <property type="entry name" value="(Trans)glycosidases"/>
    <property type="match status" value="1"/>
</dbReference>
<keyword evidence="6" id="KW-0325">Glycoprotein</keyword>
<dbReference type="Gene3D" id="3.40.50.1700">
    <property type="entry name" value="Glycoside hydrolase family 3 C-terminal domain"/>
    <property type="match status" value="1"/>
</dbReference>
<dbReference type="Pfam" id="PF14310">
    <property type="entry name" value="Fn3-like"/>
    <property type="match status" value="1"/>
</dbReference>
<reference evidence="12" key="1">
    <citation type="submission" date="2022-10" db="EMBL/GenBank/DDBJ databases">
        <title>Tapping the CABI collections for fungal endophytes: first genome assemblies for Collariella, Neodidymelliopsis, Ascochyta clinopodiicola, Didymella pomorum, Didymosphaeria variabile, Neocosmospora piperis and Neocucurbitaria cava.</title>
        <authorList>
            <person name="Hill R."/>
        </authorList>
    </citation>
    <scope>NUCLEOTIDE SEQUENCE</scope>
    <source>
        <strain evidence="12">IMI 356815</strain>
    </source>
</reference>
<dbReference type="EC" id="3.2.1.21" evidence="4 10"/>
<comment type="caution">
    <text evidence="12">The sequence shown here is derived from an EMBL/GenBank/DDBJ whole genome shotgun (WGS) entry which is preliminary data.</text>
</comment>
<dbReference type="PRINTS" id="PR00133">
    <property type="entry name" value="GLHYDRLASE3"/>
</dbReference>
<name>A0A9W8XFV4_9PLEO</name>
<dbReference type="SMART" id="SM01217">
    <property type="entry name" value="Fn3_like"/>
    <property type="match status" value="1"/>
</dbReference>
<gene>
    <name evidence="12" type="ORF">N0V89_009575</name>
</gene>
<dbReference type="InterPro" id="IPR002772">
    <property type="entry name" value="Glyco_hydro_3_C"/>
</dbReference>
<dbReference type="InterPro" id="IPR050288">
    <property type="entry name" value="Cellulose_deg_GH3"/>
</dbReference>
<dbReference type="AlphaFoldDB" id="A0A9W8XFV4"/>
<sequence length="830" mass="90225">MTQSPAQFASLLPKLTLEEKVGLLSGRDFSTAAGAARLGIPPLRVADSVCGIRPSGLDANITTASFPNTACYGSTWDSELLGRLGEELARQARLKSAQIVLGPTINIHRDPRAGRNFECFSEDPLISGVLASAIVNGIQRGGVGACPKHFVANDAETLRHFYNVKEKVNGRPLREIYLAAWQHLLRNSDPEGVMTAYNKVDGTFCSEHAELYQEVLRGEWGYKGITMSDWFAVHDTVAPIKAGLDLEMPFPVFRGGRLVAKVKAGAVSEAEIDARALKMLELRDRTRACHSEEPERSVIRKETGDLAREIARSGMVLLKNEGSTLPIANSATVALIGEFAKDPVCTGGGSASCIPQYRHSPLEVLRKEFKSVEYAQGVRTRRIIPTVRKDIIRAENGSPGVDIAFYNNDDLDEVVFSESNEEGRVWMLGEFKPGLKIPGSHVRISTTLTPSTTGSHTLAVRCTGSFTLTIDGTEVSSGPAIPISTEQFIFNHILLEVRTVVQMQAQTEYKVQLIMQGPDKLSVGEPTPYAAALCFEEAYSEGDAIEEGVSIARNSDVSIVYAGRNEEYESEGFDLQSIELPANQTQLIRAVAAASRKTVLVLHAGNPIDVSEVINDVDAVLLAHFPGQEGARATADLLTGRVSPSGKLATTWFKTLADAPSAAHFPPKRQEDGSVTVEYAEGVGVGYRAAGLKDEVRWPFGYGLTYTSFVYRGLEVSIDGLALDSKITCSVSVRNDGNVEARDVVQIYITPTSSTDVWRPARELKGFTKTKPLAPGEEVTVTVEIQLDMACSYWNEVGGAWKIEPGSYGVIVGDQRTTFEVAEEKVWNHL</sequence>
<feature type="domain" description="PA14" evidence="11">
    <location>
        <begin position="396"/>
        <end position="543"/>
    </location>
</feature>
<evidence type="ECO:0000256" key="3">
    <source>
        <dbReference type="ARBA" id="ARBA00005336"/>
    </source>
</evidence>
<keyword evidence="9 10" id="KW-0624">Polysaccharide degradation</keyword>
<dbReference type="InterPro" id="IPR017853">
    <property type="entry name" value="GH"/>
</dbReference>
<dbReference type="PROSITE" id="PS51820">
    <property type="entry name" value="PA14"/>
    <property type="match status" value="1"/>
</dbReference>
<proteinExistence type="inferred from homology"/>
<dbReference type="InterPro" id="IPR036881">
    <property type="entry name" value="Glyco_hydro_3_C_sf"/>
</dbReference>
<dbReference type="SUPFAM" id="SSF52279">
    <property type="entry name" value="Beta-D-glucan exohydrolase, C-terminal domain"/>
    <property type="match status" value="1"/>
</dbReference>
<evidence type="ECO:0000256" key="5">
    <source>
        <dbReference type="ARBA" id="ARBA00022801"/>
    </source>
</evidence>
<dbReference type="Pfam" id="PF01915">
    <property type="entry name" value="Glyco_hydro_3_C"/>
    <property type="match status" value="1"/>
</dbReference>
<evidence type="ECO:0000256" key="10">
    <source>
        <dbReference type="RuleBase" id="RU361161"/>
    </source>
</evidence>
<dbReference type="Proteomes" id="UP001140513">
    <property type="component" value="Unassembled WGS sequence"/>
</dbReference>
<evidence type="ECO:0000256" key="8">
    <source>
        <dbReference type="ARBA" id="ARBA00023295"/>
    </source>
</evidence>
<evidence type="ECO:0000259" key="11">
    <source>
        <dbReference type="PROSITE" id="PS51820"/>
    </source>
</evidence>
<comment type="pathway">
    <text evidence="2 10">Glycan metabolism; cellulose degradation.</text>
</comment>
<dbReference type="PROSITE" id="PS00775">
    <property type="entry name" value="GLYCOSYL_HYDROL_F3"/>
    <property type="match status" value="1"/>
</dbReference>
<evidence type="ECO:0000313" key="12">
    <source>
        <dbReference type="EMBL" id="KAJ4348203.1"/>
    </source>
</evidence>
<dbReference type="InterPro" id="IPR019800">
    <property type="entry name" value="Glyco_hydro_3_AS"/>
</dbReference>
<dbReference type="InterPro" id="IPR037524">
    <property type="entry name" value="PA14/GLEYA"/>
</dbReference>
<evidence type="ECO:0000256" key="1">
    <source>
        <dbReference type="ARBA" id="ARBA00000448"/>
    </source>
</evidence>
<dbReference type="EMBL" id="JAPEUX010000007">
    <property type="protein sequence ID" value="KAJ4348203.1"/>
    <property type="molecule type" value="Genomic_DNA"/>
</dbReference>
<keyword evidence="13" id="KW-1185">Reference proteome</keyword>
<dbReference type="GO" id="GO:0008422">
    <property type="term" value="F:beta-glucosidase activity"/>
    <property type="evidence" value="ECO:0007669"/>
    <property type="project" value="UniProtKB-EC"/>
</dbReference>
<keyword evidence="5 10" id="KW-0378">Hydrolase</keyword>
<dbReference type="InterPro" id="IPR001764">
    <property type="entry name" value="Glyco_hydro_3_N"/>
</dbReference>
<dbReference type="PANTHER" id="PTHR42715:SF10">
    <property type="entry name" value="BETA-GLUCOSIDASE"/>
    <property type="match status" value="1"/>
</dbReference>
<dbReference type="GO" id="GO:0000272">
    <property type="term" value="P:polysaccharide catabolic process"/>
    <property type="evidence" value="ECO:0007669"/>
    <property type="project" value="UniProtKB-KW"/>
</dbReference>
<evidence type="ECO:0000256" key="4">
    <source>
        <dbReference type="ARBA" id="ARBA00012744"/>
    </source>
</evidence>
<accession>A0A9W8XFV4</accession>
<comment type="similarity">
    <text evidence="3 10">Belongs to the glycosyl hydrolase 3 family.</text>
</comment>
<evidence type="ECO:0000256" key="9">
    <source>
        <dbReference type="ARBA" id="ARBA00023326"/>
    </source>
</evidence>
<protein>
    <recommendedName>
        <fullName evidence="4 10">beta-glucosidase</fullName>
        <ecNumber evidence="4 10">3.2.1.21</ecNumber>
    </recommendedName>
</protein>
<organism evidence="12 13">
    <name type="scientific">Didymosphaeria variabile</name>
    <dbReference type="NCBI Taxonomy" id="1932322"/>
    <lineage>
        <taxon>Eukaryota</taxon>
        <taxon>Fungi</taxon>
        <taxon>Dikarya</taxon>
        <taxon>Ascomycota</taxon>
        <taxon>Pezizomycotina</taxon>
        <taxon>Dothideomycetes</taxon>
        <taxon>Pleosporomycetidae</taxon>
        <taxon>Pleosporales</taxon>
        <taxon>Massarineae</taxon>
        <taxon>Didymosphaeriaceae</taxon>
        <taxon>Didymosphaeria</taxon>
    </lineage>
</organism>
<dbReference type="OrthoDB" id="10036721at2759"/>
<evidence type="ECO:0000313" key="13">
    <source>
        <dbReference type="Proteomes" id="UP001140513"/>
    </source>
</evidence>
<dbReference type="Gene3D" id="3.20.20.300">
    <property type="entry name" value="Glycoside hydrolase, family 3, N-terminal domain"/>
    <property type="match status" value="1"/>
</dbReference>
<evidence type="ECO:0000256" key="7">
    <source>
        <dbReference type="ARBA" id="ARBA00023277"/>
    </source>
</evidence>
<evidence type="ECO:0000256" key="2">
    <source>
        <dbReference type="ARBA" id="ARBA00004987"/>
    </source>
</evidence>
<dbReference type="InterPro" id="IPR036962">
    <property type="entry name" value="Glyco_hydro_3_N_sf"/>
</dbReference>
<dbReference type="InterPro" id="IPR013783">
    <property type="entry name" value="Ig-like_fold"/>
</dbReference>
<dbReference type="Gene3D" id="2.60.40.10">
    <property type="entry name" value="Immunoglobulins"/>
    <property type="match status" value="1"/>
</dbReference>
<dbReference type="RefSeq" id="XP_056067591.1">
    <property type="nucleotide sequence ID" value="XM_056218326.1"/>
</dbReference>
<evidence type="ECO:0000256" key="6">
    <source>
        <dbReference type="ARBA" id="ARBA00023180"/>
    </source>
</evidence>
<comment type="catalytic activity">
    <reaction evidence="1 10">
        <text>Hydrolysis of terminal, non-reducing beta-D-glucosyl residues with release of beta-D-glucose.</text>
        <dbReference type="EC" id="3.2.1.21"/>
    </reaction>
</comment>
<keyword evidence="8 10" id="KW-0326">Glycosidase</keyword>
<dbReference type="Pfam" id="PF00933">
    <property type="entry name" value="Glyco_hydro_3"/>
    <property type="match status" value="1"/>
</dbReference>
<dbReference type="Gene3D" id="2.60.120.260">
    <property type="entry name" value="Galactose-binding domain-like"/>
    <property type="match status" value="1"/>
</dbReference>
<dbReference type="PANTHER" id="PTHR42715">
    <property type="entry name" value="BETA-GLUCOSIDASE"/>
    <property type="match status" value="1"/>
</dbReference>
<dbReference type="GeneID" id="80913105"/>
<dbReference type="InterPro" id="IPR026891">
    <property type="entry name" value="Fn3-like"/>
</dbReference>